<dbReference type="Proteomes" id="UP000494329">
    <property type="component" value="Unassembled WGS sequence"/>
</dbReference>
<reference evidence="1 2" key="1">
    <citation type="submission" date="2020-04" db="EMBL/GenBank/DDBJ databases">
        <authorList>
            <person name="De Canck E."/>
        </authorList>
    </citation>
    <scope>NUCLEOTIDE SEQUENCE [LARGE SCALE GENOMIC DNA]</scope>
    <source>
        <strain evidence="1 2">LMG 29739</strain>
    </source>
</reference>
<protein>
    <submittedName>
        <fullName evidence="1">Uncharacterized protein</fullName>
    </submittedName>
</protein>
<dbReference type="RefSeq" id="WP_175115337.1">
    <property type="nucleotide sequence ID" value="NZ_CADIKF010000093.1"/>
</dbReference>
<proteinExistence type="predicted"/>
<gene>
    <name evidence="1" type="ORF">LMG29739_06217</name>
</gene>
<evidence type="ECO:0000313" key="1">
    <source>
        <dbReference type="EMBL" id="CAB3772211.1"/>
    </source>
</evidence>
<dbReference type="EMBL" id="CADIKF010000093">
    <property type="protein sequence ID" value="CAB3772211.1"/>
    <property type="molecule type" value="Genomic_DNA"/>
</dbReference>
<organism evidence="1 2">
    <name type="scientific">Paraburkholderia solisilvae</name>
    <dbReference type="NCBI Taxonomy" id="624376"/>
    <lineage>
        <taxon>Bacteria</taxon>
        <taxon>Pseudomonadati</taxon>
        <taxon>Pseudomonadota</taxon>
        <taxon>Betaproteobacteria</taxon>
        <taxon>Burkholderiales</taxon>
        <taxon>Burkholderiaceae</taxon>
        <taxon>Paraburkholderia</taxon>
    </lineage>
</organism>
<evidence type="ECO:0000313" key="2">
    <source>
        <dbReference type="Proteomes" id="UP000494329"/>
    </source>
</evidence>
<keyword evidence="2" id="KW-1185">Reference proteome</keyword>
<dbReference type="AlphaFoldDB" id="A0A6J5F3D8"/>
<name>A0A6J5F3D8_9BURK</name>
<sequence>MGDVEYEISTTGNYPDAGCQLLGDAHILKRHNRYILEDRTAAYLLTDNCKFDG</sequence>
<accession>A0A6J5F3D8</accession>